<organism evidence="7 8">
    <name type="scientific">Polaribacter filamentus</name>
    <dbReference type="NCBI Taxonomy" id="53483"/>
    <lineage>
        <taxon>Bacteria</taxon>
        <taxon>Pseudomonadati</taxon>
        <taxon>Bacteroidota</taxon>
        <taxon>Flavobacteriia</taxon>
        <taxon>Flavobacteriales</taxon>
        <taxon>Flavobacteriaceae</taxon>
    </lineage>
</organism>
<dbReference type="GO" id="GO:0005829">
    <property type="term" value="C:cytosol"/>
    <property type="evidence" value="ECO:0007669"/>
    <property type="project" value="TreeGrafter"/>
</dbReference>
<dbReference type="CDD" id="cd01359">
    <property type="entry name" value="Argininosuccinate_lyase"/>
    <property type="match status" value="1"/>
</dbReference>
<dbReference type="Gene3D" id="1.10.40.30">
    <property type="entry name" value="Fumarase/aspartase (C-terminal domain)"/>
    <property type="match status" value="1"/>
</dbReference>
<dbReference type="SUPFAM" id="SSF48557">
    <property type="entry name" value="L-aspartase-like"/>
    <property type="match status" value="1"/>
</dbReference>
<dbReference type="EMBL" id="MQUA01000013">
    <property type="protein sequence ID" value="PQB07089.1"/>
    <property type="molecule type" value="Genomic_DNA"/>
</dbReference>
<dbReference type="Gene3D" id="1.20.200.10">
    <property type="entry name" value="Fumarase/aspartase (Central domain)"/>
    <property type="match status" value="1"/>
</dbReference>
<dbReference type="Proteomes" id="UP000239522">
    <property type="component" value="Unassembled WGS sequence"/>
</dbReference>
<evidence type="ECO:0000313" key="7">
    <source>
        <dbReference type="EMBL" id="PQB07089.1"/>
    </source>
</evidence>
<comment type="similarity">
    <text evidence="5">Belongs to the lyase 1 family. Argininosuccinate lyase subfamily.</text>
</comment>
<comment type="pathway">
    <text evidence="2 5">Amino-acid biosynthesis; L-arginine biosynthesis; L-arginine from L-ornithine and carbamoyl phosphate: step 3/3.</text>
</comment>
<dbReference type="InterPro" id="IPR008948">
    <property type="entry name" value="L-Aspartase-like"/>
</dbReference>
<evidence type="ECO:0000256" key="4">
    <source>
        <dbReference type="ARBA" id="ARBA00022571"/>
    </source>
</evidence>
<keyword evidence="5" id="KW-0963">Cytoplasm</keyword>
<proteinExistence type="inferred from homology"/>
<reference evidence="7 8" key="1">
    <citation type="submission" date="2016-11" db="EMBL/GenBank/DDBJ databases">
        <title>Trade-off between light-utilization and light-protection in marine flavobacteria.</title>
        <authorList>
            <person name="Kumagai Y."/>
        </authorList>
    </citation>
    <scope>NUCLEOTIDE SEQUENCE [LARGE SCALE GENOMIC DNA]</scope>
    <source>
        <strain evidence="7 8">ATCC 700397</strain>
    </source>
</reference>
<dbReference type="InterPro" id="IPR022761">
    <property type="entry name" value="Fumarate_lyase_N"/>
</dbReference>
<dbReference type="PRINTS" id="PR00145">
    <property type="entry name" value="ARGSUCLYASE"/>
</dbReference>
<comment type="caution">
    <text evidence="7">The sequence shown here is derived from an EMBL/GenBank/DDBJ whole genome shotgun (WGS) entry which is preliminary data.</text>
</comment>
<dbReference type="PRINTS" id="PR00149">
    <property type="entry name" value="FUMRATELYASE"/>
</dbReference>
<dbReference type="GO" id="GO:0004056">
    <property type="term" value="F:argininosuccinate lyase activity"/>
    <property type="evidence" value="ECO:0007669"/>
    <property type="project" value="UniProtKB-UniRule"/>
</dbReference>
<dbReference type="GO" id="GO:0042450">
    <property type="term" value="P:L-arginine biosynthetic process via ornithine"/>
    <property type="evidence" value="ECO:0007669"/>
    <property type="project" value="UniProtKB-UniRule"/>
</dbReference>
<keyword evidence="4 5" id="KW-0055">Arginine biosynthesis</keyword>
<keyword evidence="8" id="KW-1185">Reference proteome</keyword>
<dbReference type="InterPro" id="IPR009049">
    <property type="entry name" value="Argininosuccinate_lyase"/>
</dbReference>
<dbReference type="AlphaFoldDB" id="A0A2S7KWS0"/>
<dbReference type="HAMAP" id="MF_00006">
    <property type="entry name" value="Arg_succ_lyase"/>
    <property type="match status" value="1"/>
</dbReference>
<dbReference type="PANTHER" id="PTHR43814">
    <property type="entry name" value="ARGININOSUCCINATE LYASE"/>
    <property type="match status" value="1"/>
</dbReference>
<dbReference type="NCBIfam" id="TIGR00838">
    <property type="entry name" value="argH"/>
    <property type="match status" value="1"/>
</dbReference>
<protein>
    <recommendedName>
        <fullName evidence="3 5">Argininosuccinate lyase</fullName>
        <shortName evidence="5">ASAL</shortName>
        <ecNumber evidence="3 5">4.3.2.1</ecNumber>
    </recommendedName>
    <alternativeName>
        <fullName evidence="5">Arginosuccinase</fullName>
    </alternativeName>
</protein>
<sequence length="425" mass="47981">MKLWDKGFSIDKQIEKFTVGNDRKIDMHIAKYDVQASLAHAIMLGSIGIITADELKDLKRGLQELAADIENKTFIIEASFEDVHSKIEWELTNKLGEVGKKIHTARSRNDQVLVALQLYYKENLSVITDKTKTLFDTLLGLAETHKEALLPGYTHLQVAMPSSFGLWFSAYAELLIDDVYMLNAVSKVVDQNPLGSAAGYGSSFPIDRELTTKELNFNTLKYNVVAAQLSRGKSERSIASALGGLCNTMSRFAMDVCLYMSQNFNFISFPDELTTGSSIMPHKKNPDVFELIRGKCNKIQALHTEMVLITNNLPTGYHRDFQLLKENIINAFEDVKDILDIFNYSIQQVIVKDIDLNDEKYQYLFTVDSINNLVIEGMSFREAYQKVGGQVQTGTYKPDVGKQHTHVGSIHNLSLDKIREKYPKN</sequence>
<dbReference type="Gene3D" id="1.10.275.10">
    <property type="entry name" value="Fumarase/aspartase (N-terminal domain)"/>
    <property type="match status" value="1"/>
</dbReference>
<comment type="subcellular location">
    <subcellularLocation>
        <location evidence="5">Cytoplasm</location>
    </subcellularLocation>
</comment>
<dbReference type="PROSITE" id="PS00163">
    <property type="entry name" value="FUMARATE_LYASES"/>
    <property type="match status" value="1"/>
</dbReference>
<dbReference type="PANTHER" id="PTHR43814:SF1">
    <property type="entry name" value="ARGININOSUCCINATE LYASE"/>
    <property type="match status" value="1"/>
</dbReference>
<dbReference type="InterPro" id="IPR024083">
    <property type="entry name" value="Fumarase/histidase_N"/>
</dbReference>
<dbReference type="Pfam" id="PF00206">
    <property type="entry name" value="Lyase_1"/>
    <property type="match status" value="1"/>
</dbReference>
<accession>A0A2S7KWS0</accession>
<evidence type="ECO:0000256" key="1">
    <source>
        <dbReference type="ARBA" id="ARBA00000985"/>
    </source>
</evidence>
<dbReference type="RefSeq" id="WP_104809324.1">
    <property type="nucleotide sequence ID" value="NZ_MQUA01000013.1"/>
</dbReference>
<evidence type="ECO:0000259" key="6">
    <source>
        <dbReference type="Pfam" id="PF00206"/>
    </source>
</evidence>
<keyword evidence="5 7" id="KW-0456">Lyase</keyword>
<evidence type="ECO:0000256" key="3">
    <source>
        <dbReference type="ARBA" id="ARBA00012338"/>
    </source>
</evidence>
<feature type="domain" description="Fumarate lyase N-terminal" evidence="6">
    <location>
        <begin position="13"/>
        <end position="300"/>
    </location>
</feature>
<keyword evidence="5" id="KW-0028">Amino-acid biosynthesis</keyword>
<evidence type="ECO:0000313" key="8">
    <source>
        <dbReference type="Proteomes" id="UP000239522"/>
    </source>
</evidence>
<evidence type="ECO:0000256" key="2">
    <source>
        <dbReference type="ARBA" id="ARBA00004941"/>
    </source>
</evidence>
<dbReference type="UniPathway" id="UPA00068">
    <property type="reaction ID" value="UER00114"/>
</dbReference>
<dbReference type="OrthoDB" id="9769623at2"/>
<dbReference type="EC" id="4.3.2.1" evidence="3 5"/>
<dbReference type="InterPro" id="IPR000362">
    <property type="entry name" value="Fumarate_lyase_fam"/>
</dbReference>
<name>A0A2S7KWS0_9FLAO</name>
<gene>
    <name evidence="5" type="primary">argH</name>
    <name evidence="7" type="ORF">BST83_07965</name>
</gene>
<evidence type="ECO:0000256" key="5">
    <source>
        <dbReference type="HAMAP-Rule" id="MF_00006"/>
    </source>
</evidence>
<comment type="catalytic activity">
    <reaction evidence="1 5">
        <text>2-(N(omega)-L-arginino)succinate = fumarate + L-arginine</text>
        <dbReference type="Rhea" id="RHEA:24020"/>
        <dbReference type="ChEBI" id="CHEBI:29806"/>
        <dbReference type="ChEBI" id="CHEBI:32682"/>
        <dbReference type="ChEBI" id="CHEBI:57472"/>
        <dbReference type="EC" id="4.3.2.1"/>
    </reaction>
</comment>
<dbReference type="InterPro" id="IPR020557">
    <property type="entry name" value="Fumarate_lyase_CS"/>
</dbReference>